<dbReference type="Proteomes" id="UP000299102">
    <property type="component" value="Unassembled WGS sequence"/>
</dbReference>
<evidence type="ECO:0000313" key="1">
    <source>
        <dbReference type="EMBL" id="GBP16794.1"/>
    </source>
</evidence>
<keyword evidence="2" id="KW-1185">Reference proteome</keyword>
<evidence type="ECO:0000313" key="2">
    <source>
        <dbReference type="Proteomes" id="UP000299102"/>
    </source>
</evidence>
<protein>
    <submittedName>
        <fullName evidence="1">Uncharacterized protein</fullName>
    </submittedName>
</protein>
<proteinExistence type="predicted"/>
<name>A0A4C1TSB4_EUMVA</name>
<dbReference type="EMBL" id="BGZK01000082">
    <property type="protein sequence ID" value="GBP16794.1"/>
    <property type="molecule type" value="Genomic_DNA"/>
</dbReference>
<sequence length="149" mass="16801">MRTRITIQCSSYPLSAKIEIQYLLDFLFGGGAEWRWHRRLTRRVYLGSEVIKNITHRPPDLKKAFIIVGRNSSEVVGVLNTRHDNGTRSPAGGFATYAGAHILVHPDIVPRQLPSSPLRDLDWEIYFPATFIRHSSGCRNVIAPYSGGK</sequence>
<dbReference type="AlphaFoldDB" id="A0A4C1TSB4"/>
<comment type="caution">
    <text evidence="1">The sequence shown here is derived from an EMBL/GenBank/DDBJ whole genome shotgun (WGS) entry which is preliminary data.</text>
</comment>
<reference evidence="1 2" key="1">
    <citation type="journal article" date="2019" name="Commun. Biol.">
        <title>The bagworm genome reveals a unique fibroin gene that provides high tensile strength.</title>
        <authorList>
            <person name="Kono N."/>
            <person name="Nakamura H."/>
            <person name="Ohtoshi R."/>
            <person name="Tomita M."/>
            <person name="Numata K."/>
            <person name="Arakawa K."/>
        </authorList>
    </citation>
    <scope>NUCLEOTIDE SEQUENCE [LARGE SCALE GENOMIC DNA]</scope>
</reference>
<organism evidence="1 2">
    <name type="scientific">Eumeta variegata</name>
    <name type="common">Bagworm moth</name>
    <name type="synonym">Eumeta japonica</name>
    <dbReference type="NCBI Taxonomy" id="151549"/>
    <lineage>
        <taxon>Eukaryota</taxon>
        <taxon>Metazoa</taxon>
        <taxon>Ecdysozoa</taxon>
        <taxon>Arthropoda</taxon>
        <taxon>Hexapoda</taxon>
        <taxon>Insecta</taxon>
        <taxon>Pterygota</taxon>
        <taxon>Neoptera</taxon>
        <taxon>Endopterygota</taxon>
        <taxon>Lepidoptera</taxon>
        <taxon>Glossata</taxon>
        <taxon>Ditrysia</taxon>
        <taxon>Tineoidea</taxon>
        <taxon>Psychidae</taxon>
        <taxon>Oiketicinae</taxon>
        <taxon>Eumeta</taxon>
    </lineage>
</organism>
<accession>A0A4C1TSB4</accession>
<gene>
    <name evidence="1" type="ORF">EVAR_13181_1</name>
</gene>